<dbReference type="Gene3D" id="2.170.16.10">
    <property type="entry name" value="Hedgehog/Intein (Hint) domain"/>
    <property type="match status" value="1"/>
</dbReference>
<organism evidence="5 6">
    <name type="scientific">Paenirhodobacter huangdaonensis</name>
    <dbReference type="NCBI Taxonomy" id="2501515"/>
    <lineage>
        <taxon>Bacteria</taxon>
        <taxon>Pseudomonadati</taxon>
        <taxon>Pseudomonadota</taxon>
        <taxon>Alphaproteobacteria</taxon>
        <taxon>Rhodobacterales</taxon>
        <taxon>Rhodobacter group</taxon>
        <taxon>Paenirhodobacter</taxon>
    </lineage>
</organism>
<proteinExistence type="predicted"/>
<dbReference type="Pfam" id="PF00353">
    <property type="entry name" value="HemolysinCabind"/>
    <property type="match status" value="6"/>
</dbReference>
<comment type="caution">
    <text evidence="5">The sequence shown here is derived from an EMBL/GenBank/DDBJ whole genome shotgun (WGS) entry which is preliminary data.</text>
</comment>
<dbReference type="EMBL" id="SAVA01000009">
    <property type="protein sequence ID" value="RWR50404.1"/>
    <property type="molecule type" value="Genomic_DNA"/>
</dbReference>
<dbReference type="Gene3D" id="2.150.10.10">
    <property type="entry name" value="Serralysin-like metalloprotease, C-terminal"/>
    <property type="match status" value="4"/>
</dbReference>
<dbReference type="PRINTS" id="PR00313">
    <property type="entry name" value="CABNDNGRPT"/>
</dbReference>
<gene>
    <name evidence="5" type="ORF">EOW66_15510</name>
</gene>
<dbReference type="RefSeq" id="WP_128157203.1">
    <property type="nucleotide sequence ID" value="NZ_JBHSOM010000008.1"/>
</dbReference>
<name>A0A3S3PDH2_9RHOB</name>
<feature type="region of interest" description="Disordered" evidence="3">
    <location>
        <begin position="33"/>
        <end position="65"/>
    </location>
</feature>
<evidence type="ECO:0000313" key="6">
    <source>
        <dbReference type="Proteomes" id="UP000288071"/>
    </source>
</evidence>
<dbReference type="InterPro" id="IPR018511">
    <property type="entry name" value="Hemolysin-typ_Ca-bd_CS"/>
</dbReference>
<reference evidence="6" key="2">
    <citation type="submission" date="2019-01" db="EMBL/GenBank/DDBJ databases">
        <title>Sinorhodobacter populi sp. nov. isolated from the symptomatic bark tissue of Populus euramericana canker.</title>
        <authorList>
            <person name="Li Y."/>
        </authorList>
    </citation>
    <scope>NUCLEOTIDE SEQUENCE [LARGE SCALE GENOMIC DNA]</scope>
    <source>
        <strain evidence="6">CGMCC 1.12963</strain>
    </source>
</reference>
<dbReference type="PROSITE" id="PS00330">
    <property type="entry name" value="HEMOLYSIN_CALCIUM"/>
    <property type="match status" value="6"/>
</dbReference>
<dbReference type="SUPFAM" id="SSF51294">
    <property type="entry name" value="Hedgehog/intein (Hint) domain"/>
    <property type="match status" value="1"/>
</dbReference>
<feature type="domain" description="Hedgehog/Intein (Hint)" evidence="4">
    <location>
        <begin position="320"/>
        <end position="466"/>
    </location>
</feature>
<dbReference type="InterPro" id="IPR050557">
    <property type="entry name" value="RTX_toxin/Mannuronan_C5-epim"/>
</dbReference>
<dbReference type="Proteomes" id="UP000288071">
    <property type="component" value="Unassembled WGS sequence"/>
</dbReference>
<dbReference type="InterPro" id="IPR036844">
    <property type="entry name" value="Hint_dom_sf"/>
</dbReference>
<comment type="subcellular location">
    <subcellularLocation>
        <location evidence="1">Secreted</location>
    </subcellularLocation>
</comment>
<protein>
    <recommendedName>
        <fullName evidence="4">Hedgehog/Intein (Hint) domain-containing protein</fullName>
    </recommendedName>
</protein>
<dbReference type="GO" id="GO:0005576">
    <property type="term" value="C:extracellular region"/>
    <property type="evidence" value="ECO:0007669"/>
    <property type="project" value="UniProtKB-SubCell"/>
</dbReference>
<sequence>MATINGNNWNNTLNGTSSADTIKGYGGNDTLSGNDGNDSLDGGTGNDSLLGGAGDDTLHGGSGSDALNGSSGMDYADYSDSGAGVNVNLASGAASGGDAAGDTLSGVDGIYGSAYNDTLVGFDGSSTVPGDAYTNVFYAGAGNDYLDGAGGDDSLYGEAGKDTIYGGSGNDLLDGGADNDLLYGGTGDDSIFGGTGNDTIHGGDGADYIDGGDGADVLYGDGGNDTIYGGAGNDYIVGGDGGDVYDGGTGSDTIVVDYGDTAIINGEEDADGSDRDTLILNGRARVIYDPNDPSGESGIIRWANGTTTTFSNIENVQVVPCFTPGTLIETNEGPVAVEELAVGMRVLTRDNGYQTIRWIGRRDLGRVELMLRPQLQPVRIRRDALGPSMPEADMIVSPQHRMLLTGPRAELLFGEAEVLAAALHLVGTPGVERLEVDRVSYLHLLFDNHEIILANGAWTESFQPGDQSLGSMDAPQRDELFTLFPALRERAGDGSWETARLSLKRHEVRVLMAA</sequence>
<reference evidence="5 6" key="1">
    <citation type="submission" date="2019-01" db="EMBL/GenBank/DDBJ databases">
        <title>Sinorhodobacter populi sp. nov. isolated from the symptomatic bark tissue of Populus euramericana canker.</title>
        <authorList>
            <person name="Xu G."/>
        </authorList>
    </citation>
    <scope>NUCLEOTIDE SEQUENCE [LARGE SCALE GENOMIC DNA]</scope>
    <source>
        <strain evidence="5 6">CGMCC 1.12963</strain>
    </source>
</reference>
<dbReference type="GO" id="GO:0005509">
    <property type="term" value="F:calcium ion binding"/>
    <property type="evidence" value="ECO:0007669"/>
    <property type="project" value="InterPro"/>
</dbReference>
<dbReference type="PANTHER" id="PTHR38340:SF1">
    <property type="entry name" value="S-LAYER PROTEIN"/>
    <property type="match status" value="1"/>
</dbReference>
<evidence type="ECO:0000256" key="3">
    <source>
        <dbReference type="SAM" id="MobiDB-lite"/>
    </source>
</evidence>
<feature type="compositionally biased region" description="Low complexity" evidence="3">
    <location>
        <begin position="33"/>
        <end position="50"/>
    </location>
</feature>
<keyword evidence="2" id="KW-0964">Secreted</keyword>
<dbReference type="InterPro" id="IPR011049">
    <property type="entry name" value="Serralysin-like_metalloprot_C"/>
</dbReference>
<dbReference type="AlphaFoldDB" id="A0A3S3PDH2"/>
<dbReference type="SUPFAM" id="SSF51120">
    <property type="entry name" value="beta-Roll"/>
    <property type="match status" value="2"/>
</dbReference>
<dbReference type="InterPro" id="IPR028992">
    <property type="entry name" value="Hedgehog/Intein_dom"/>
</dbReference>
<evidence type="ECO:0000256" key="2">
    <source>
        <dbReference type="ARBA" id="ARBA00022525"/>
    </source>
</evidence>
<dbReference type="PANTHER" id="PTHR38340">
    <property type="entry name" value="S-LAYER PROTEIN"/>
    <property type="match status" value="1"/>
</dbReference>
<dbReference type="Pfam" id="PF13403">
    <property type="entry name" value="Hint_2"/>
    <property type="match status" value="1"/>
</dbReference>
<accession>A0A3S3PDH2</accession>
<keyword evidence="6" id="KW-1185">Reference proteome</keyword>
<evidence type="ECO:0000259" key="4">
    <source>
        <dbReference type="Pfam" id="PF13403"/>
    </source>
</evidence>
<dbReference type="InterPro" id="IPR001343">
    <property type="entry name" value="Hemolysn_Ca-bd"/>
</dbReference>
<evidence type="ECO:0000313" key="5">
    <source>
        <dbReference type="EMBL" id="RWR50404.1"/>
    </source>
</evidence>
<evidence type="ECO:0000256" key="1">
    <source>
        <dbReference type="ARBA" id="ARBA00004613"/>
    </source>
</evidence>